<dbReference type="EMBL" id="CP016250">
    <property type="protein sequence ID" value="ANQ09701.1"/>
    <property type="molecule type" value="Genomic_DNA"/>
</dbReference>
<dbReference type="AlphaFoldDB" id="A0A1B1E3Y1"/>
<feature type="region of interest" description="Disordered" evidence="8">
    <location>
        <begin position="110"/>
        <end position="129"/>
    </location>
</feature>
<feature type="compositionally biased region" description="Polar residues" evidence="8">
    <location>
        <begin position="201"/>
        <end position="210"/>
    </location>
</feature>
<evidence type="ECO:0000256" key="5">
    <source>
        <dbReference type="ARBA" id="ARBA00023242"/>
    </source>
</evidence>
<feature type="domain" description="RRM" evidence="9">
    <location>
        <begin position="513"/>
        <end position="597"/>
    </location>
</feature>
<feature type="compositionally biased region" description="Basic and acidic residues" evidence="8">
    <location>
        <begin position="360"/>
        <end position="379"/>
    </location>
</feature>
<dbReference type="SMART" id="SM00361">
    <property type="entry name" value="RRM_1"/>
    <property type="match status" value="1"/>
</dbReference>
<keyword evidence="7" id="KW-0175">Coiled coil</keyword>
<evidence type="ECO:0000313" key="11">
    <source>
        <dbReference type="EMBL" id="ANQ09701.1"/>
    </source>
</evidence>
<dbReference type="GO" id="GO:0003723">
    <property type="term" value="F:RNA binding"/>
    <property type="evidence" value="ECO:0007669"/>
    <property type="project" value="UniProtKB-UniRule"/>
</dbReference>
<evidence type="ECO:0000256" key="8">
    <source>
        <dbReference type="SAM" id="MobiDB-lite"/>
    </source>
</evidence>
<evidence type="ECO:0000259" key="9">
    <source>
        <dbReference type="PROSITE" id="PS50102"/>
    </source>
</evidence>
<dbReference type="GeneID" id="30911309"/>
<evidence type="ECO:0000313" key="12">
    <source>
        <dbReference type="Proteomes" id="UP000092716"/>
    </source>
</evidence>
<dbReference type="FunFam" id="3.30.70.330:FF:000382">
    <property type="entry name" value="G-patch domain-containing protein"/>
    <property type="match status" value="1"/>
</dbReference>
<feature type="compositionally biased region" description="Polar residues" evidence="8">
    <location>
        <begin position="115"/>
        <end position="124"/>
    </location>
</feature>
<dbReference type="PROSITE" id="PS50174">
    <property type="entry name" value="G_PATCH"/>
    <property type="match status" value="1"/>
</dbReference>
<name>A0A1B1E3Y1_9APIC</name>
<evidence type="ECO:0000259" key="10">
    <source>
        <dbReference type="PROSITE" id="PS50174"/>
    </source>
</evidence>
<dbReference type="PANTHER" id="PTHR13288:SF8">
    <property type="entry name" value="SPLICING FACTOR 45"/>
    <property type="match status" value="1"/>
</dbReference>
<evidence type="ECO:0000256" key="7">
    <source>
        <dbReference type="SAM" id="Coils"/>
    </source>
</evidence>
<keyword evidence="12" id="KW-1185">Reference proteome</keyword>
<dbReference type="PANTHER" id="PTHR13288">
    <property type="entry name" value="SPLICING FACTOR 45 SPF45"/>
    <property type="match status" value="1"/>
</dbReference>
<dbReference type="GO" id="GO:0045292">
    <property type="term" value="P:mRNA cis splicing, via spliceosome"/>
    <property type="evidence" value="ECO:0007669"/>
    <property type="project" value="InterPro"/>
</dbReference>
<feature type="region of interest" description="Disordered" evidence="8">
    <location>
        <begin position="1"/>
        <end position="37"/>
    </location>
</feature>
<keyword evidence="2" id="KW-0507">mRNA processing</keyword>
<feature type="compositionally biased region" description="Basic and acidic residues" evidence="8">
    <location>
        <begin position="64"/>
        <end position="79"/>
    </location>
</feature>
<protein>
    <submittedName>
        <fullName evidence="11">RNA binding protein</fullName>
    </submittedName>
</protein>
<dbReference type="PROSITE" id="PS50102">
    <property type="entry name" value="RRM"/>
    <property type="match status" value="1"/>
</dbReference>
<dbReference type="KEGG" id="pcot:PCOAH_00045780"/>
<feature type="region of interest" description="Disordered" evidence="8">
    <location>
        <begin position="472"/>
        <end position="505"/>
    </location>
</feature>
<dbReference type="Pfam" id="PF01585">
    <property type="entry name" value="G-patch"/>
    <property type="match status" value="1"/>
</dbReference>
<sequence>MDSLYGDLPPPVSNSSSKLGKNNDKNENGSSSEANKNNFIEINKFLITPAIIQKKIANIKNVNKEVDSEQNDRKEEAEKYRKHNHINAGEDSCDSDIYVDPDVGGRNEERATSLCEKSTPNGEKTQGKEDTHIEKIININKLVQDDLKKISDRLHKIQRSNNRPEQNISTNHLNGQVISAKVEKIKNIEMNIKKAKLQDHISGSGSNRNNAGVGEATSPPTEYFQTELYEKYFISNANEDYDPNRPNDLNKIIKERKRKKIIMLAAQKKKLEEERQLEEANKMDSKNEHKEYDRKKNYYKYDQPNGAIAGSKFPFESDHNRSYTNSGMPLLHDADTERNRGNLYNHYDISGRNFVPRGDYNPRERTEWDTPSYDDKEYGKDKKTSEKFYENVNRTKLSDPSNDDYKMKNKEMANDTSGEVAAPVKKDFATRMMEKMGWKKGEGLGKDKQGITAPLILQKVDKRSGVIVQAPDILKKHKSGDGQEDNNNDGNSFSKSNANLAHSNNALSNNTSRIIRLSNLVTKDEVDDTLKEEIEEEASKFGNLLNINIAIDKNLTDAHAVKIFCEYESNDQAQNALNTFKGRTFAGRKVEAIFATEEEYLSYDKTP</sequence>
<keyword evidence="4" id="KW-0508">mRNA splicing</keyword>
<dbReference type="InterPro" id="IPR040052">
    <property type="entry name" value="RBM17"/>
</dbReference>
<dbReference type="VEuPathDB" id="PlasmoDB:PCOAH_00045780"/>
<keyword evidence="3 6" id="KW-0694">RNA-binding</keyword>
<dbReference type="SMART" id="SM00360">
    <property type="entry name" value="RRM"/>
    <property type="match status" value="1"/>
</dbReference>
<organism evidence="11 12">
    <name type="scientific">Plasmodium coatneyi</name>
    <dbReference type="NCBI Taxonomy" id="208452"/>
    <lineage>
        <taxon>Eukaryota</taxon>
        <taxon>Sar</taxon>
        <taxon>Alveolata</taxon>
        <taxon>Apicomplexa</taxon>
        <taxon>Aconoidasida</taxon>
        <taxon>Haemosporida</taxon>
        <taxon>Plasmodiidae</taxon>
        <taxon>Plasmodium</taxon>
    </lineage>
</organism>
<dbReference type="RefSeq" id="XP_019916396.1">
    <property type="nucleotide sequence ID" value="XM_020061362.1"/>
</dbReference>
<dbReference type="GO" id="GO:0071011">
    <property type="term" value="C:precatalytic spliceosome"/>
    <property type="evidence" value="ECO:0007669"/>
    <property type="project" value="TreeGrafter"/>
</dbReference>
<dbReference type="Proteomes" id="UP000092716">
    <property type="component" value="Chromosome 12"/>
</dbReference>
<keyword evidence="5" id="KW-0539">Nucleus</keyword>
<feature type="compositionally biased region" description="Polar residues" evidence="8">
    <location>
        <begin position="28"/>
        <end position="37"/>
    </location>
</feature>
<evidence type="ECO:0000256" key="2">
    <source>
        <dbReference type="ARBA" id="ARBA00022664"/>
    </source>
</evidence>
<accession>A0A1B1E3Y1</accession>
<dbReference type="CDD" id="cd12374">
    <property type="entry name" value="RRM_UHM_SPF45_PUF60"/>
    <property type="match status" value="1"/>
</dbReference>
<dbReference type="InterPro" id="IPR003954">
    <property type="entry name" value="RRM_euk-type"/>
</dbReference>
<dbReference type="InterPro" id="IPR000504">
    <property type="entry name" value="RRM_dom"/>
</dbReference>
<feature type="region of interest" description="Disordered" evidence="8">
    <location>
        <begin position="358"/>
        <end position="379"/>
    </location>
</feature>
<reference evidence="12" key="1">
    <citation type="submission" date="2016-06" db="EMBL/GenBank/DDBJ databases">
        <title>First high quality genome sequence of Plasmodium coatneyi using continuous long reads from single molecule, real-time sequencing.</title>
        <authorList>
            <person name="Chien J.-T."/>
            <person name="Pakala S.B."/>
            <person name="Geraldo J.A."/>
            <person name="Lapp S.A."/>
            <person name="Barnwell J.W."/>
            <person name="Kissinger J.C."/>
            <person name="Galinski M.R."/>
            <person name="Humphrey J.C."/>
        </authorList>
    </citation>
    <scope>NUCLEOTIDE SEQUENCE [LARGE SCALE GENOMIC DNA]</scope>
    <source>
        <strain evidence="12">Hackeri</strain>
    </source>
</reference>
<dbReference type="Gene3D" id="3.30.70.330">
    <property type="match status" value="1"/>
</dbReference>
<dbReference type="InterPro" id="IPR035979">
    <property type="entry name" value="RBD_domain_sf"/>
</dbReference>
<feature type="compositionally biased region" description="Low complexity" evidence="8">
    <location>
        <begin position="488"/>
        <end position="505"/>
    </location>
</feature>
<dbReference type="SMART" id="SM00443">
    <property type="entry name" value="G_patch"/>
    <property type="match status" value="1"/>
</dbReference>
<dbReference type="Pfam" id="PF00076">
    <property type="entry name" value="RRM_1"/>
    <property type="match status" value="1"/>
</dbReference>
<evidence type="ECO:0000256" key="4">
    <source>
        <dbReference type="ARBA" id="ARBA00023187"/>
    </source>
</evidence>
<feature type="region of interest" description="Disordered" evidence="8">
    <location>
        <begin position="200"/>
        <end position="219"/>
    </location>
</feature>
<gene>
    <name evidence="11" type="ORF">PCOAH_00045780</name>
</gene>
<dbReference type="SUPFAM" id="SSF54928">
    <property type="entry name" value="RNA-binding domain, RBD"/>
    <property type="match status" value="1"/>
</dbReference>
<dbReference type="InterPro" id="IPR000467">
    <property type="entry name" value="G_patch_dom"/>
</dbReference>
<dbReference type="InterPro" id="IPR012677">
    <property type="entry name" value="Nucleotide-bd_a/b_plait_sf"/>
</dbReference>
<evidence type="ECO:0000256" key="3">
    <source>
        <dbReference type="ARBA" id="ARBA00022884"/>
    </source>
</evidence>
<comment type="subcellular location">
    <subcellularLocation>
        <location evidence="1">Nucleus</location>
    </subcellularLocation>
</comment>
<dbReference type="OrthoDB" id="77405at2759"/>
<evidence type="ECO:0000256" key="1">
    <source>
        <dbReference type="ARBA" id="ARBA00004123"/>
    </source>
</evidence>
<evidence type="ECO:0000256" key="6">
    <source>
        <dbReference type="PROSITE-ProRule" id="PRU00176"/>
    </source>
</evidence>
<proteinExistence type="predicted"/>
<feature type="domain" description="G-patch" evidence="10">
    <location>
        <begin position="425"/>
        <end position="471"/>
    </location>
</feature>
<feature type="region of interest" description="Disordered" evidence="8">
    <location>
        <begin position="64"/>
        <end position="97"/>
    </location>
</feature>
<feature type="coiled-coil region" evidence="7">
    <location>
        <begin position="254"/>
        <end position="288"/>
    </location>
</feature>